<gene>
    <name evidence="1" type="ORF">MEUPH1_LOCUS4387</name>
</gene>
<dbReference type="EMBL" id="CARXXK010000001">
    <property type="protein sequence ID" value="CAI6347614.1"/>
    <property type="molecule type" value="Genomic_DNA"/>
</dbReference>
<evidence type="ECO:0000313" key="1">
    <source>
        <dbReference type="EMBL" id="CAI6347614.1"/>
    </source>
</evidence>
<sequence length="93" mass="10981">MKIFFNHCPPIVSWKIFGSVDQIEENRETLDLRLNYETTLYPYGYTLPQLKLVCQEQNIIILKGGIGVLIHISRFMPSSSLELYQSYYKKNKY</sequence>
<proteinExistence type="predicted"/>
<evidence type="ECO:0000313" key="2">
    <source>
        <dbReference type="Proteomes" id="UP001160148"/>
    </source>
</evidence>
<dbReference type="AlphaFoldDB" id="A0AAV0VVK3"/>
<keyword evidence="2" id="KW-1185">Reference proteome</keyword>
<reference evidence="1 2" key="1">
    <citation type="submission" date="2023-01" db="EMBL/GenBank/DDBJ databases">
        <authorList>
            <person name="Whitehead M."/>
        </authorList>
    </citation>
    <scope>NUCLEOTIDE SEQUENCE [LARGE SCALE GENOMIC DNA]</scope>
</reference>
<accession>A0AAV0VVK3</accession>
<organism evidence="1 2">
    <name type="scientific">Macrosiphum euphorbiae</name>
    <name type="common">potato aphid</name>
    <dbReference type="NCBI Taxonomy" id="13131"/>
    <lineage>
        <taxon>Eukaryota</taxon>
        <taxon>Metazoa</taxon>
        <taxon>Ecdysozoa</taxon>
        <taxon>Arthropoda</taxon>
        <taxon>Hexapoda</taxon>
        <taxon>Insecta</taxon>
        <taxon>Pterygota</taxon>
        <taxon>Neoptera</taxon>
        <taxon>Paraneoptera</taxon>
        <taxon>Hemiptera</taxon>
        <taxon>Sternorrhyncha</taxon>
        <taxon>Aphidomorpha</taxon>
        <taxon>Aphidoidea</taxon>
        <taxon>Aphididae</taxon>
        <taxon>Macrosiphini</taxon>
        <taxon>Macrosiphum</taxon>
    </lineage>
</organism>
<name>A0AAV0VVK3_9HEMI</name>
<protein>
    <submittedName>
        <fullName evidence="1">Uncharacterized protein</fullName>
    </submittedName>
</protein>
<dbReference type="Proteomes" id="UP001160148">
    <property type="component" value="Unassembled WGS sequence"/>
</dbReference>
<comment type="caution">
    <text evidence="1">The sequence shown here is derived from an EMBL/GenBank/DDBJ whole genome shotgun (WGS) entry which is preliminary data.</text>
</comment>